<protein>
    <submittedName>
        <fullName evidence="1">Uncharacterized protein</fullName>
    </submittedName>
</protein>
<reference evidence="1" key="1">
    <citation type="submission" date="2021-01" db="EMBL/GenBank/DDBJ databases">
        <authorList>
            <person name="Corre E."/>
            <person name="Pelletier E."/>
            <person name="Niang G."/>
            <person name="Scheremetjew M."/>
            <person name="Finn R."/>
            <person name="Kale V."/>
            <person name="Holt S."/>
            <person name="Cochrane G."/>
            <person name="Meng A."/>
            <person name="Brown T."/>
            <person name="Cohen L."/>
        </authorList>
    </citation>
    <scope>NUCLEOTIDE SEQUENCE</scope>
    <source>
        <strain evidence="1">CCMP147</strain>
    </source>
</reference>
<evidence type="ECO:0000313" key="1">
    <source>
        <dbReference type="EMBL" id="CAD8317619.1"/>
    </source>
</evidence>
<name>A0A7R9ZC52_9STRA</name>
<gene>
    <name evidence="1" type="ORF">TDUB1175_LOCUS16414</name>
</gene>
<sequence length="302" mass="33687">MMEPTSDVFNRAYARNWSGLLRRLKTHPQDAAWFSKSKGAALHIACMRKPPPEVIEALVAAYPDAAWINSGRNQKGGSIPLLLACSHGASYEALRIILVATPTSAIGYREERSYYCRDRELPLDYLFAYYARQYGRDFCRVIRSSAYLRGKEGEFWQKAALLLVHGRRNNANSHPLEPTNPVLILQADASLKSNYIYTYSWSFQELVTRLVSKVPTLISKRAGTSDEDGQFLLHTAIHSGLGWESGIGEILTAAPWVLSLRDRRTGLFPFALAASVATDGNDSLTVVWRLLLENPSLLCAPP</sequence>
<accession>A0A7R9ZC52</accession>
<organism evidence="1">
    <name type="scientific">Pseudictyota dubia</name>
    <dbReference type="NCBI Taxonomy" id="2749911"/>
    <lineage>
        <taxon>Eukaryota</taxon>
        <taxon>Sar</taxon>
        <taxon>Stramenopiles</taxon>
        <taxon>Ochrophyta</taxon>
        <taxon>Bacillariophyta</taxon>
        <taxon>Mediophyceae</taxon>
        <taxon>Biddulphiophycidae</taxon>
        <taxon>Eupodiscales</taxon>
        <taxon>Odontellaceae</taxon>
        <taxon>Pseudictyota</taxon>
    </lineage>
</organism>
<dbReference type="AlphaFoldDB" id="A0A7R9ZC52"/>
<proteinExistence type="predicted"/>
<dbReference type="EMBL" id="HBED01032779">
    <property type="protein sequence ID" value="CAD8317619.1"/>
    <property type="molecule type" value="Transcribed_RNA"/>
</dbReference>